<organism evidence="1 2">
    <name type="scientific">Phytophthora aleatoria</name>
    <dbReference type="NCBI Taxonomy" id="2496075"/>
    <lineage>
        <taxon>Eukaryota</taxon>
        <taxon>Sar</taxon>
        <taxon>Stramenopiles</taxon>
        <taxon>Oomycota</taxon>
        <taxon>Peronosporomycetes</taxon>
        <taxon>Peronosporales</taxon>
        <taxon>Peronosporaceae</taxon>
        <taxon>Phytophthora</taxon>
    </lineage>
</organism>
<accession>A0A8J5ILM2</accession>
<dbReference type="AlphaFoldDB" id="A0A8J5ILM2"/>
<dbReference type="Proteomes" id="UP000709295">
    <property type="component" value="Unassembled WGS sequence"/>
</dbReference>
<proteinExistence type="predicted"/>
<name>A0A8J5ILM2_9STRA</name>
<comment type="caution">
    <text evidence="1">The sequence shown here is derived from an EMBL/GenBank/DDBJ whole genome shotgun (WGS) entry which is preliminary data.</text>
</comment>
<dbReference type="EMBL" id="JAENGY010000688">
    <property type="protein sequence ID" value="KAG6958098.1"/>
    <property type="molecule type" value="Genomic_DNA"/>
</dbReference>
<protein>
    <submittedName>
        <fullName evidence="1">Uncharacterized protein</fullName>
    </submittedName>
</protein>
<evidence type="ECO:0000313" key="2">
    <source>
        <dbReference type="Proteomes" id="UP000709295"/>
    </source>
</evidence>
<evidence type="ECO:0000313" key="1">
    <source>
        <dbReference type="EMBL" id="KAG6958098.1"/>
    </source>
</evidence>
<keyword evidence="2" id="KW-1185">Reference proteome</keyword>
<gene>
    <name evidence="1" type="ORF">JG688_00010661</name>
</gene>
<reference evidence="1" key="1">
    <citation type="submission" date="2021-01" db="EMBL/GenBank/DDBJ databases">
        <title>Phytophthora aleatoria, a newly-described species from Pinus radiata is distinct from Phytophthora cactorum isolates based on comparative genomics.</title>
        <authorList>
            <person name="Mcdougal R."/>
            <person name="Panda P."/>
            <person name="Williams N."/>
            <person name="Studholme D.J."/>
        </authorList>
    </citation>
    <scope>NUCLEOTIDE SEQUENCE</scope>
    <source>
        <strain evidence="1">NZFS 4037</strain>
    </source>
</reference>
<sequence length="51" mass="5624">MRGSTDCAKCWAPRTCACLTCQIGSLALARSWSGSHRHKKLVWATPVHRAL</sequence>